<accession>A0A4W2G9A2</accession>
<comment type="similarity">
    <text evidence="8">Belongs to the glycosyltransferase 68 family.</text>
</comment>
<comment type="pathway">
    <text evidence="2">Protein modification; protein glycosylation.</text>
</comment>
<keyword evidence="7" id="KW-0119">Carbohydrate metabolism</keyword>
<dbReference type="Pfam" id="PF10250">
    <property type="entry name" value="O-FucT"/>
    <property type="match status" value="1"/>
</dbReference>
<evidence type="ECO:0000256" key="13">
    <source>
        <dbReference type="SAM" id="MobiDB-lite"/>
    </source>
</evidence>
<evidence type="ECO:0000313" key="15">
    <source>
        <dbReference type="Proteomes" id="UP000429181"/>
    </source>
</evidence>
<reference evidence="14" key="2">
    <citation type="submission" date="2025-08" db="UniProtKB">
        <authorList>
            <consortium name="Ensembl"/>
        </authorList>
    </citation>
    <scope>IDENTIFICATION</scope>
</reference>
<evidence type="ECO:0000313" key="14">
    <source>
        <dbReference type="Ensembl" id="ENSBIXP00005015157.1"/>
    </source>
</evidence>
<proteinExistence type="inferred from homology"/>
<protein>
    <recommendedName>
        <fullName evidence="9">GDP-fucose protein O-fucosyltransferase 2</fullName>
        <ecNumber evidence="3">2.4.1.221</ecNumber>
    </recommendedName>
    <alternativeName>
        <fullName evidence="10">Peptide-O-fucosyltransferase 2</fullName>
    </alternativeName>
</protein>
<sequence>MSGLGITHDACAGRAPWRCRGYGGRSPRGRAALPGWGAATGSAWPPGAMAALAVVFLLLWAASWPSASAFGEEFWPGQSAADILSGAASRRRYLLYDVNPPEGFNLRRDVYIRIASLLKTLLKTEEWVLVLPPWGRLYHWQSPDIHQVRIPWSDFFDLPSLNRNIPVIEYEQFIAGQQEPHLWVLQAWSLEVADARKADLRLESLAGPSSTRSTSCKATRKAGRRGPGKRRLTAGPASSHRCTLRTSTSITEDGFGVTKRRGV</sequence>
<evidence type="ECO:0000256" key="6">
    <source>
        <dbReference type="ARBA" id="ARBA00023253"/>
    </source>
</evidence>
<comment type="subcellular location">
    <subcellularLocation>
        <location evidence="1">Endoplasmic reticulum</location>
    </subcellularLocation>
</comment>
<feature type="compositionally biased region" description="Basic residues" evidence="13">
    <location>
        <begin position="218"/>
        <end position="232"/>
    </location>
</feature>
<dbReference type="GO" id="GO:0046922">
    <property type="term" value="F:peptide-O-fucosyltransferase activity"/>
    <property type="evidence" value="ECO:0007669"/>
    <property type="project" value="UniProtKB-EC"/>
</dbReference>
<dbReference type="GO" id="GO:0006004">
    <property type="term" value="P:fucose metabolic process"/>
    <property type="evidence" value="ECO:0007669"/>
    <property type="project" value="UniProtKB-KW"/>
</dbReference>
<dbReference type="InterPro" id="IPR045130">
    <property type="entry name" value="OFUT2-like"/>
</dbReference>
<gene>
    <name evidence="14" type="primary">POFUT2</name>
</gene>
<organism evidence="14 15">
    <name type="scientific">Bos indicus x Bos taurus</name>
    <name type="common">Hybrid cattle</name>
    <dbReference type="NCBI Taxonomy" id="30522"/>
    <lineage>
        <taxon>Eukaryota</taxon>
        <taxon>Metazoa</taxon>
        <taxon>Chordata</taxon>
        <taxon>Craniata</taxon>
        <taxon>Vertebrata</taxon>
        <taxon>Euteleostomi</taxon>
        <taxon>Mammalia</taxon>
        <taxon>Eutheria</taxon>
        <taxon>Laurasiatheria</taxon>
        <taxon>Artiodactyla</taxon>
        <taxon>Ruminantia</taxon>
        <taxon>Pecora</taxon>
        <taxon>Bovidae</taxon>
        <taxon>Bovinae</taxon>
        <taxon>Bos</taxon>
    </lineage>
</organism>
<evidence type="ECO:0000256" key="10">
    <source>
        <dbReference type="ARBA" id="ARBA00033083"/>
    </source>
</evidence>
<dbReference type="Ensembl" id="ENSBIXT00005025852.1">
    <property type="protein sequence ID" value="ENSBIXP00005015157.1"/>
    <property type="gene ID" value="ENSBIXG00005019083.1"/>
</dbReference>
<comment type="catalytic activity">
    <reaction evidence="12">
        <text>L-seryl-[protein] + GDP-beta-L-fucose = 3-O-(alpha-L-fucosyl)-L-seryl-[protein] + GDP + H(+)</text>
        <dbReference type="Rhea" id="RHEA:63644"/>
        <dbReference type="Rhea" id="RHEA-COMP:9863"/>
        <dbReference type="Rhea" id="RHEA-COMP:17914"/>
        <dbReference type="ChEBI" id="CHEBI:15378"/>
        <dbReference type="ChEBI" id="CHEBI:29999"/>
        <dbReference type="ChEBI" id="CHEBI:57273"/>
        <dbReference type="ChEBI" id="CHEBI:58189"/>
        <dbReference type="ChEBI" id="CHEBI:189632"/>
        <dbReference type="EC" id="2.4.1.221"/>
    </reaction>
    <physiologicalReaction direction="left-to-right" evidence="12">
        <dbReference type="Rhea" id="RHEA:63645"/>
    </physiologicalReaction>
</comment>
<evidence type="ECO:0000256" key="12">
    <source>
        <dbReference type="ARBA" id="ARBA00048647"/>
    </source>
</evidence>
<dbReference type="PANTHER" id="PTHR13398:SF0">
    <property type="entry name" value="GDP-FUCOSE PROTEIN O-FUCOSYLTRANSFERASE 2"/>
    <property type="match status" value="1"/>
</dbReference>
<reference evidence="14 15" key="1">
    <citation type="submission" date="2018-11" db="EMBL/GenBank/DDBJ databases">
        <title>Haplotype-resolved cattle genomes.</title>
        <authorList>
            <person name="Low W.Y."/>
            <person name="Tearle R."/>
            <person name="Bickhart D.M."/>
            <person name="Rosen B.D."/>
            <person name="Koren S."/>
            <person name="Rhie A."/>
            <person name="Hiendleder S."/>
            <person name="Phillippy A.M."/>
            <person name="Smith T.P.L."/>
            <person name="Williams J.L."/>
        </authorList>
    </citation>
    <scope>NUCLEOTIDE SEQUENCE [LARGE SCALE GENOMIC DNA]</scope>
</reference>
<feature type="compositionally biased region" description="Polar residues" evidence="13">
    <location>
        <begin position="207"/>
        <end position="216"/>
    </location>
</feature>
<dbReference type="GeneTree" id="ENSGT00390000007989"/>
<dbReference type="EC" id="2.4.1.221" evidence="3"/>
<evidence type="ECO:0000256" key="1">
    <source>
        <dbReference type="ARBA" id="ARBA00004240"/>
    </source>
</evidence>
<keyword evidence="6" id="KW-0294">Fucose metabolism</keyword>
<feature type="region of interest" description="Disordered" evidence="13">
    <location>
        <begin position="206"/>
        <end position="238"/>
    </location>
</feature>
<evidence type="ECO:0000256" key="11">
    <source>
        <dbReference type="ARBA" id="ARBA00047273"/>
    </source>
</evidence>
<evidence type="ECO:0000256" key="4">
    <source>
        <dbReference type="ARBA" id="ARBA00022679"/>
    </source>
</evidence>
<dbReference type="GO" id="GO:0005783">
    <property type="term" value="C:endoplasmic reticulum"/>
    <property type="evidence" value="ECO:0007669"/>
    <property type="project" value="UniProtKB-SubCell"/>
</dbReference>
<name>A0A4W2G9A2_BOBOX</name>
<keyword evidence="4" id="KW-0808">Transferase</keyword>
<dbReference type="Proteomes" id="UP000429181">
    <property type="component" value="Chromosome 1"/>
</dbReference>
<dbReference type="PANTHER" id="PTHR13398">
    <property type="entry name" value="GDP-FUCOSE PROTEIN O-FUCOSYLTRANSFERASE 2"/>
    <property type="match status" value="1"/>
</dbReference>
<dbReference type="Gene3D" id="3.40.50.11340">
    <property type="match status" value="1"/>
</dbReference>
<evidence type="ECO:0000256" key="3">
    <source>
        <dbReference type="ARBA" id="ARBA00012196"/>
    </source>
</evidence>
<dbReference type="InterPro" id="IPR019378">
    <property type="entry name" value="GDP-Fuc_O-FucTrfase"/>
</dbReference>
<keyword evidence="5" id="KW-0256">Endoplasmic reticulum</keyword>
<evidence type="ECO:0000256" key="9">
    <source>
        <dbReference type="ARBA" id="ARBA00026232"/>
    </source>
</evidence>
<evidence type="ECO:0000256" key="2">
    <source>
        <dbReference type="ARBA" id="ARBA00004922"/>
    </source>
</evidence>
<evidence type="ECO:0000256" key="5">
    <source>
        <dbReference type="ARBA" id="ARBA00022824"/>
    </source>
</evidence>
<evidence type="ECO:0000256" key="8">
    <source>
        <dbReference type="ARBA" id="ARBA00025803"/>
    </source>
</evidence>
<evidence type="ECO:0000256" key="7">
    <source>
        <dbReference type="ARBA" id="ARBA00023277"/>
    </source>
</evidence>
<comment type="catalytic activity">
    <reaction evidence="11">
        <text>L-threonyl-[protein] + GDP-beta-L-fucose = 3-O-(alpha-L-fucosyl)-L-threonyl-[protein] + GDP + H(+)</text>
        <dbReference type="Rhea" id="RHEA:70491"/>
        <dbReference type="Rhea" id="RHEA-COMP:11060"/>
        <dbReference type="Rhea" id="RHEA-COMP:17915"/>
        <dbReference type="ChEBI" id="CHEBI:15378"/>
        <dbReference type="ChEBI" id="CHEBI:30013"/>
        <dbReference type="ChEBI" id="CHEBI:57273"/>
        <dbReference type="ChEBI" id="CHEBI:58189"/>
        <dbReference type="ChEBI" id="CHEBI:189631"/>
        <dbReference type="EC" id="2.4.1.221"/>
    </reaction>
    <physiologicalReaction direction="left-to-right" evidence="11">
        <dbReference type="Rhea" id="RHEA:70492"/>
    </physiologicalReaction>
</comment>
<dbReference type="AlphaFoldDB" id="A0A4W2G9A2"/>